<dbReference type="Proteomes" id="UP000232638">
    <property type="component" value="Chromosome"/>
</dbReference>
<evidence type="ECO:0000313" key="3">
    <source>
        <dbReference type="EMBL" id="AUB81241.1"/>
    </source>
</evidence>
<evidence type="ECO:0000256" key="1">
    <source>
        <dbReference type="SAM" id="MobiDB-lite"/>
    </source>
</evidence>
<keyword evidence="2" id="KW-0472">Membrane</keyword>
<protein>
    <submittedName>
        <fullName evidence="3">Uncharacterized protein</fullName>
    </submittedName>
</protein>
<keyword evidence="4" id="KW-1185">Reference proteome</keyword>
<sequence length="795" mass="84559">MTATGRQGDVAPTGAGDAQTAARSGQPGPRLSVSQPDAATVRLTLAGVGALPPAPLFALRRDDGTYFDPNGGRAQSPLPFPAPHRRDGDRLAVDLPDLLWLTATDPGRDLMLEVWRDGDTAPMITSAPWPRDEEASPSPVPPPVGSEPEPRQGRRINRLRLRPGSFAIDPLLPNQLAPAAVTGIEASVATDVDGDTGVRVEVAREAQAIRIDLPAGAPVLHRLRYRLDLADAPPVVGDIRILYFKAWVWAALGLFVPAVALLLWWLTVSLAAPLLARDDRVTLAAGGEALVDFLANDRLPGDPGVSLGPVDACGVSAEAVGAGRATRARLQASTAAVGDCAIPYRLTGGGLTSTAVIRARVEPRPLHAREDRFAVPRNGSLALDLIANDELPAPPARAAVTVELDREGLIGELRETDVPGQVRYIAPYGVEQADRFRYRLTSDGQMSEWAQVEVQIGRGASGSPPPTDLPKPREPIGLEAVDDRFDAATGLPRTFDVLANDRFDRAAGAPPPGLTLTRSATGVAASLSPDGRLRIDTAGPAAGAAAVLEYRLTQADRGDTAQVTVQLPPPAAGPTAPPPGSATACRSAPGEPAFVLIPKGQYARPANPGRELARGLDAFAQADIDLGGPDGGFPVVLEQDICLQREEVSARAYFEYADHTPGQQEQAQLVRGTMEQMKAMMKAEGTSDSPVFSLASRDAEGFLAYMQRQHRRDYRLPSVREWLAALLYAVANRDQALEVSLRRRVREFSADRTAGGQVLALGPSEMHDRRWIEEADPAVPVLDAGLRLVRPPEAP</sequence>
<feature type="region of interest" description="Disordered" evidence="1">
    <location>
        <begin position="1"/>
        <end position="36"/>
    </location>
</feature>
<feature type="transmembrane region" description="Helical" evidence="2">
    <location>
        <begin position="246"/>
        <end position="266"/>
    </location>
</feature>
<keyword evidence="2" id="KW-0812">Transmembrane</keyword>
<feature type="region of interest" description="Disordered" evidence="1">
    <location>
        <begin position="125"/>
        <end position="155"/>
    </location>
</feature>
<keyword evidence="2" id="KW-1133">Transmembrane helix</keyword>
<proteinExistence type="predicted"/>
<accession>A0A2K8U861</accession>
<evidence type="ECO:0000313" key="4">
    <source>
        <dbReference type="Proteomes" id="UP000232638"/>
    </source>
</evidence>
<dbReference type="AlphaFoldDB" id="A0A2K8U861"/>
<dbReference type="EMBL" id="CP020370">
    <property type="protein sequence ID" value="AUB81241.1"/>
    <property type="molecule type" value="Genomic_DNA"/>
</dbReference>
<name>A0A2K8U861_9GAMM</name>
<gene>
    <name evidence="3" type="ORF">THSYN_09935</name>
</gene>
<organism evidence="3 4">
    <name type="scientific">Candidatus Thiodictyon syntrophicum</name>
    <dbReference type="NCBI Taxonomy" id="1166950"/>
    <lineage>
        <taxon>Bacteria</taxon>
        <taxon>Pseudomonadati</taxon>
        <taxon>Pseudomonadota</taxon>
        <taxon>Gammaproteobacteria</taxon>
        <taxon>Chromatiales</taxon>
        <taxon>Chromatiaceae</taxon>
        <taxon>Thiodictyon</taxon>
    </lineage>
</organism>
<evidence type="ECO:0000256" key="2">
    <source>
        <dbReference type="SAM" id="Phobius"/>
    </source>
</evidence>
<reference evidence="3 4" key="1">
    <citation type="submission" date="2017-03" db="EMBL/GenBank/DDBJ databases">
        <title>Complete genome sequence of Candidatus 'Thiodictyon syntrophicum' sp. nov. strain Cad16T, a photolithoautotroph purple sulfur bacterium isolated from an alpine meromictic lake.</title>
        <authorList>
            <person name="Luedin S.M."/>
            <person name="Pothier J.F."/>
            <person name="Danza F."/>
            <person name="Storelli N."/>
            <person name="Wittwer M."/>
            <person name="Tonolla M."/>
        </authorList>
    </citation>
    <scope>NUCLEOTIDE SEQUENCE [LARGE SCALE GENOMIC DNA]</scope>
    <source>
        <strain evidence="3 4">Cad16T</strain>
    </source>
</reference>
<dbReference type="KEGG" id="tsy:THSYN_09935"/>